<proteinExistence type="predicted"/>
<reference evidence="1 2" key="1">
    <citation type="journal article" date="2019" name="Appl. Microbiol. Biotechnol.">
        <title>Genome sequence of Isaria javanica and comparative genome analysis insights into family S53 peptidase evolution in fungal entomopathogens.</title>
        <authorList>
            <person name="Lin R."/>
            <person name="Zhang X."/>
            <person name="Xin B."/>
            <person name="Zou M."/>
            <person name="Gao Y."/>
            <person name="Qin F."/>
            <person name="Hu Q."/>
            <person name="Xie B."/>
            <person name="Cheng X."/>
        </authorList>
    </citation>
    <scope>NUCLEOTIDE SEQUENCE [LARGE SCALE GENOMIC DNA]</scope>
    <source>
        <strain evidence="1 2">IJ1G</strain>
    </source>
</reference>
<protein>
    <submittedName>
        <fullName evidence="1">Protein kinase-like domain</fullName>
    </submittedName>
</protein>
<keyword evidence="1" id="KW-0808">Transferase</keyword>
<sequence>MEQELVDDLDFSEVKCIKKIYDGEYSKIFKVEALGRYHGHSKAFFEPVESKLFGRELAAYSRFKETGLCQRGIVPDFYGAITTINPGVWPELRSFRKDPLPPKAILFEYIPSLERISLKNYTKQRVAKLADLLADVHAARVAHGDAHPRNMGLIIQGDVERLLWMDFDRATTFPLHGDLTEKETKLLTDDMALARDYIADSDPDWLMMWTRQMTLPFDSS</sequence>
<dbReference type="Proteomes" id="UP000315783">
    <property type="component" value="Unassembled WGS sequence"/>
</dbReference>
<organism evidence="1 2">
    <name type="scientific">Cordyceps javanica</name>
    <dbReference type="NCBI Taxonomy" id="43265"/>
    <lineage>
        <taxon>Eukaryota</taxon>
        <taxon>Fungi</taxon>
        <taxon>Dikarya</taxon>
        <taxon>Ascomycota</taxon>
        <taxon>Pezizomycotina</taxon>
        <taxon>Sordariomycetes</taxon>
        <taxon>Hypocreomycetidae</taxon>
        <taxon>Hypocreales</taxon>
        <taxon>Cordycipitaceae</taxon>
        <taxon>Cordyceps</taxon>
    </lineage>
</organism>
<keyword evidence="1" id="KW-0418">Kinase</keyword>
<dbReference type="EMBL" id="SPUK01000001">
    <property type="protein sequence ID" value="TQW00894.1"/>
    <property type="molecule type" value="Genomic_DNA"/>
</dbReference>
<comment type="caution">
    <text evidence="1">The sequence shown here is derived from an EMBL/GenBank/DDBJ whole genome shotgun (WGS) entry which is preliminary data.</text>
</comment>
<dbReference type="SUPFAM" id="SSF56112">
    <property type="entry name" value="Protein kinase-like (PK-like)"/>
    <property type="match status" value="1"/>
</dbReference>
<dbReference type="OrthoDB" id="4185642at2759"/>
<dbReference type="GO" id="GO:0016301">
    <property type="term" value="F:kinase activity"/>
    <property type="evidence" value="ECO:0007669"/>
    <property type="project" value="UniProtKB-KW"/>
</dbReference>
<keyword evidence="2" id="KW-1185">Reference proteome</keyword>
<accession>A0A545WDK3</accession>
<dbReference type="STRING" id="43265.A0A545WDK3"/>
<evidence type="ECO:0000313" key="1">
    <source>
        <dbReference type="EMBL" id="TQW00894.1"/>
    </source>
</evidence>
<name>A0A545WDK3_9HYPO</name>
<dbReference type="AlphaFoldDB" id="A0A545WDK3"/>
<evidence type="ECO:0000313" key="2">
    <source>
        <dbReference type="Proteomes" id="UP000315783"/>
    </source>
</evidence>
<gene>
    <name evidence="1" type="ORF">IF1G_00825</name>
</gene>
<dbReference type="InterPro" id="IPR011009">
    <property type="entry name" value="Kinase-like_dom_sf"/>
</dbReference>